<name>A0AB39CE70_9VIRU</name>
<reference evidence="1" key="1">
    <citation type="submission" date="2024-07" db="EMBL/GenBank/DDBJ databases">
        <authorList>
            <person name="Bringhurst R.M."/>
            <person name="Homer T.E."/>
        </authorList>
    </citation>
    <scope>NUCLEOTIDE SEQUENCE</scope>
</reference>
<protein>
    <submittedName>
        <fullName evidence="1">Uncharacterized protein</fullName>
    </submittedName>
</protein>
<dbReference type="EMBL" id="PQ015379">
    <property type="protein sequence ID" value="XDJ15328.1"/>
    <property type="molecule type" value="Genomic_DNA"/>
</dbReference>
<organism evidence="1">
    <name type="scientific">Pseudomonas phage HRDY3</name>
    <dbReference type="NCBI Taxonomy" id="3236930"/>
    <lineage>
        <taxon>Viruses</taxon>
    </lineage>
</organism>
<sequence length="49" mass="5578">MAYATTAKRKTATVAKSWDWDSAFRKDDAAREKEVSDAARRFRKAAITK</sequence>
<evidence type="ECO:0000313" key="1">
    <source>
        <dbReference type="EMBL" id="XDJ15328.1"/>
    </source>
</evidence>
<accession>A0AB39CE70</accession>
<proteinExistence type="predicted"/>